<dbReference type="Gene3D" id="1.10.10.10">
    <property type="entry name" value="Winged helix-like DNA-binding domain superfamily/Winged helix DNA-binding domain"/>
    <property type="match status" value="1"/>
</dbReference>
<dbReference type="SUPFAM" id="SSF46785">
    <property type="entry name" value="Winged helix' DNA-binding domain"/>
    <property type="match status" value="1"/>
</dbReference>
<accession>A0ABY9LU97</accession>
<dbReference type="PROSITE" id="PS00261">
    <property type="entry name" value="GLYCO_HORMONE_BETA_1"/>
    <property type="match status" value="1"/>
</dbReference>
<gene>
    <name evidence="1" type="ORF">RAS12_15795</name>
</gene>
<protein>
    <submittedName>
        <fullName evidence="1">Transcriptional regulator</fullName>
    </submittedName>
</protein>
<evidence type="ECO:0000313" key="1">
    <source>
        <dbReference type="EMBL" id="WMD18117.1"/>
    </source>
</evidence>
<reference evidence="1 2" key="1">
    <citation type="submission" date="2023-08" db="EMBL/GenBank/DDBJ databases">
        <title>Achromobacter seleniivolatilans sp. nov., isolated from seleniferous soil.</title>
        <authorList>
            <person name="Zhang S."/>
            <person name="Li K."/>
            <person name="Peng J."/>
            <person name="Zhao Q."/>
            <person name="Wang H."/>
            <person name="Guo Y."/>
        </authorList>
    </citation>
    <scope>NUCLEOTIDE SEQUENCE [LARGE SCALE GENOMIC DNA]</scope>
    <source>
        <strain evidence="1 2">R39</strain>
    </source>
</reference>
<dbReference type="RefSeq" id="WP_306936952.1">
    <property type="nucleotide sequence ID" value="NZ_CP132976.1"/>
</dbReference>
<sequence length="224" mass="24916">MSDSLSQPVTWMPHQPADRVLMALKTRGPQSVAVIARAMDLTAEAVRQQMTRLHADGLVDSESHSAGRGRPTQIWFLTEAGHGRFPDTHAEMTVQMIGAVRQVFGDEGVEKLIQVREAGMLNSYHQAMLGATDLGSRLERLAQVRSAEGYMAELRKDGDDFLFIENHCPICSAAKACMGFCRSELELFRNVLGENVQVDREEHILSGARRCAYRVRNHKRTPGA</sequence>
<dbReference type="Proteomes" id="UP001234798">
    <property type="component" value="Chromosome"/>
</dbReference>
<dbReference type="EMBL" id="CP132976">
    <property type="protein sequence ID" value="WMD18117.1"/>
    <property type="molecule type" value="Genomic_DNA"/>
</dbReference>
<organism evidence="1 2">
    <name type="scientific">Achromobacter seleniivolatilans</name>
    <dbReference type="NCBI Taxonomy" id="3047478"/>
    <lineage>
        <taxon>Bacteria</taxon>
        <taxon>Pseudomonadati</taxon>
        <taxon>Pseudomonadota</taxon>
        <taxon>Betaproteobacteria</taxon>
        <taxon>Burkholderiales</taxon>
        <taxon>Alcaligenaceae</taxon>
        <taxon>Achromobacter</taxon>
    </lineage>
</organism>
<proteinExistence type="predicted"/>
<dbReference type="InterPro" id="IPR036388">
    <property type="entry name" value="WH-like_DNA-bd_sf"/>
</dbReference>
<name>A0ABY9LU97_9BURK</name>
<evidence type="ECO:0000313" key="2">
    <source>
        <dbReference type="Proteomes" id="UP001234798"/>
    </source>
</evidence>
<keyword evidence="2" id="KW-1185">Reference proteome</keyword>
<dbReference type="InterPro" id="IPR036390">
    <property type="entry name" value="WH_DNA-bd_sf"/>
</dbReference>
<dbReference type="InterPro" id="IPR018245">
    <property type="entry name" value="Gonadotropin_bsu_CS"/>
</dbReference>